<accession>A0A5E4YS57</accession>
<dbReference type="InterPro" id="IPR013324">
    <property type="entry name" value="RNA_pol_sigma_r3/r4-like"/>
</dbReference>
<dbReference type="AlphaFoldDB" id="A0A5E4YS57"/>
<evidence type="ECO:0000313" key="2">
    <source>
        <dbReference type="Proteomes" id="UP000383971"/>
    </source>
</evidence>
<dbReference type="Proteomes" id="UP000383971">
    <property type="component" value="Unassembled WGS sequence"/>
</dbReference>
<reference evidence="1 2" key="1">
    <citation type="submission" date="2019-08" db="EMBL/GenBank/DDBJ databases">
        <authorList>
            <person name="Peeters C."/>
        </authorList>
    </citation>
    <scope>NUCLEOTIDE SEQUENCE [LARGE SCALE GENOMIC DNA]</scope>
    <source>
        <strain evidence="1 2">LMG 31111</strain>
    </source>
</reference>
<evidence type="ECO:0000313" key="1">
    <source>
        <dbReference type="EMBL" id="VVE51611.1"/>
    </source>
</evidence>
<proteinExistence type="predicted"/>
<name>A0A5E4YS57_9BURK</name>
<keyword evidence="2" id="KW-1185">Reference proteome</keyword>
<dbReference type="EMBL" id="CABPSE010000024">
    <property type="protein sequence ID" value="VVE51611.1"/>
    <property type="molecule type" value="Genomic_DNA"/>
</dbReference>
<dbReference type="SUPFAM" id="SSF88659">
    <property type="entry name" value="Sigma3 and sigma4 domains of RNA polymerase sigma factors"/>
    <property type="match status" value="1"/>
</dbReference>
<dbReference type="InterPro" id="IPR036388">
    <property type="entry name" value="WH-like_DNA-bd_sf"/>
</dbReference>
<gene>
    <name evidence="1" type="ORF">PCO31111_04758</name>
</gene>
<organism evidence="1 2">
    <name type="scientific">Pandoraea communis</name>
    <dbReference type="NCBI Taxonomy" id="2508297"/>
    <lineage>
        <taxon>Bacteria</taxon>
        <taxon>Pseudomonadati</taxon>
        <taxon>Pseudomonadota</taxon>
        <taxon>Betaproteobacteria</taxon>
        <taxon>Burkholderiales</taxon>
        <taxon>Burkholderiaceae</taxon>
        <taxon>Pandoraea</taxon>
    </lineage>
</organism>
<dbReference type="Gene3D" id="1.10.10.10">
    <property type="entry name" value="Winged helix-like DNA-binding domain superfamily/Winged helix DNA-binding domain"/>
    <property type="match status" value="1"/>
</dbReference>
<protein>
    <submittedName>
        <fullName evidence="1">Uncharacterized protein</fullName>
    </submittedName>
</protein>
<sequence>MNDQDLHALCLQYGQWCRTRRFFAPPLPRSLLAQFQPPGGLRVEPDAELIPEMSFFNMAVHALADDHPEDAACFTLYYFHDVRPVKKIASAMGISRQAVYKRLRTHAARVEKTRHLLKRVHLAQSVNL</sequence>